<accession>M9RJ53</accession>
<dbReference type="STRING" id="391616.OA238_c01220"/>
<keyword evidence="3" id="KW-1185">Reference proteome</keyword>
<protein>
    <recommendedName>
        <fullName evidence="1">Rhodanese domain-containing protein</fullName>
    </recommendedName>
</protein>
<sequence length="135" mass="14369">MQIADGITTLGELELLDFLENRVSGGTGLLLDTRVPTEFATGSIPDGVNVAVATLDPENRFRDDILRALGAVAQVDGSLDFTNALTRYSGGVWSNDAPNAIRHLMAAGYPANRGLLSSPDRIRVGQHLVIPQLDA</sequence>
<evidence type="ECO:0000259" key="1">
    <source>
        <dbReference type="PROSITE" id="PS50206"/>
    </source>
</evidence>
<evidence type="ECO:0000313" key="3">
    <source>
        <dbReference type="Proteomes" id="UP000004688"/>
    </source>
</evidence>
<dbReference type="InterPro" id="IPR036873">
    <property type="entry name" value="Rhodanese-like_dom_sf"/>
</dbReference>
<evidence type="ECO:0000313" key="2">
    <source>
        <dbReference type="EMBL" id="AGI70391.1"/>
    </source>
</evidence>
<organism evidence="2 3">
    <name type="scientific">Octadecabacter arcticus 238</name>
    <dbReference type="NCBI Taxonomy" id="391616"/>
    <lineage>
        <taxon>Bacteria</taxon>
        <taxon>Pseudomonadati</taxon>
        <taxon>Pseudomonadota</taxon>
        <taxon>Alphaproteobacteria</taxon>
        <taxon>Rhodobacterales</taxon>
        <taxon>Roseobacteraceae</taxon>
        <taxon>Octadecabacter</taxon>
    </lineage>
</organism>
<dbReference type="EMBL" id="CP003742">
    <property type="protein sequence ID" value="AGI70391.1"/>
    <property type="molecule type" value="Genomic_DNA"/>
</dbReference>
<dbReference type="InterPro" id="IPR001763">
    <property type="entry name" value="Rhodanese-like_dom"/>
</dbReference>
<name>M9RJ53_9RHOB</name>
<dbReference type="AlphaFoldDB" id="M9RJ53"/>
<dbReference type="HOGENOM" id="CLU_1883635_0_0_5"/>
<dbReference type="Proteomes" id="UP000004688">
    <property type="component" value="Chromosome"/>
</dbReference>
<proteinExistence type="predicted"/>
<reference evidence="2 3" key="1">
    <citation type="journal article" date="2013" name="PLoS ONE">
        <title>Poles Apart: Arctic and Antarctic Octadecabacter strains Share High Genome Plasticity and a New Type of Xanthorhodopsin.</title>
        <authorList>
            <person name="Vollmers J."/>
            <person name="Voget S."/>
            <person name="Dietrich S."/>
            <person name="Gollnow K."/>
            <person name="Smits M."/>
            <person name="Meyer K."/>
            <person name="Brinkhoff T."/>
            <person name="Simon M."/>
            <person name="Daniel R."/>
        </authorList>
    </citation>
    <scope>NUCLEOTIDE SEQUENCE [LARGE SCALE GENOMIC DNA]</scope>
    <source>
        <strain evidence="2 3">238</strain>
    </source>
</reference>
<dbReference type="RefSeq" id="WP_015493632.1">
    <property type="nucleotide sequence ID" value="NC_020908.1"/>
</dbReference>
<feature type="domain" description="Rhodanese" evidence="1">
    <location>
        <begin position="24"/>
        <end position="110"/>
    </location>
</feature>
<dbReference type="OrthoDB" id="9784513at2"/>
<dbReference type="eggNOG" id="COG0607">
    <property type="taxonomic scope" value="Bacteria"/>
</dbReference>
<gene>
    <name evidence="2" type="ORF">OA238_c01220</name>
</gene>
<dbReference type="PROSITE" id="PS50206">
    <property type="entry name" value="RHODANESE_3"/>
    <property type="match status" value="1"/>
</dbReference>
<dbReference type="SUPFAM" id="SSF52821">
    <property type="entry name" value="Rhodanese/Cell cycle control phosphatase"/>
    <property type="match status" value="1"/>
</dbReference>
<dbReference type="KEGG" id="oar:OA238_c01220"/>